<dbReference type="SUPFAM" id="SSF52540">
    <property type="entry name" value="P-loop containing nucleoside triphosphate hydrolases"/>
    <property type="match status" value="1"/>
</dbReference>
<dbReference type="PANTHER" id="PTHR19229:SF250">
    <property type="entry name" value="ABC TRANSPORTER DOMAIN-CONTAINING PROTEIN-RELATED"/>
    <property type="match status" value="1"/>
</dbReference>
<evidence type="ECO:0000256" key="1">
    <source>
        <dbReference type="ARBA" id="ARBA00004141"/>
    </source>
</evidence>
<dbReference type="PANTHER" id="PTHR19229">
    <property type="entry name" value="ATP-BINDING CASSETTE TRANSPORTER SUBFAMILY A ABCA"/>
    <property type="match status" value="1"/>
</dbReference>
<evidence type="ECO:0000313" key="10">
    <source>
        <dbReference type="Proteomes" id="UP001140560"/>
    </source>
</evidence>
<evidence type="ECO:0000256" key="6">
    <source>
        <dbReference type="ARBA" id="ARBA00023136"/>
    </source>
</evidence>
<keyword evidence="4" id="KW-0067">ATP-binding</keyword>
<evidence type="ECO:0000259" key="8">
    <source>
        <dbReference type="PROSITE" id="PS50893"/>
    </source>
</evidence>
<feature type="domain" description="ABC transporter" evidence="8">
    <location>
        <begin position="479"/>
        <end position="697"/>
    </location>
</feature>
<keyword evidence="3" id="KW-0547">Nucleotide-binding</keyword>
<dbReference type="InterPro" id="IPR003593">
    <property type="entry name" value="AAA+_ATPase"/>
</dbReference>
<accession>A0A9W8Y784</accession>
<dbReference type="GO" id="GO:0005319">
    <property type="term" value="F:lipid transporter activity"/>
    <property type="evidence" value="ECO:0007669"/>
    <property type="project" value="TreeGrafter"/>
</dbReference>
<dbReference type="Proteomes" id="UP001140560">
    <property type="component" value="Unassembled WGS sequence"/>
</dbReference>
<gene>
    <name evidence="9" type="ORF">N0V83_005411</name>
</gene>
<dbReference type="OrthoDB" id="8061355at2759"/>
<evidence type="ECO:0000313" key="9">
    <source>
        <dbReference type="EMBL" id="KAJ4369649.1"/>
    </source>
</evidence>
<organism evidence="9 10">
    <name type="scientific">Neocucurbitaria cava</name>
    <dbReference type="NCBI Taxonomy" id="798079"/>
    <lineage>
        <taxon>Eukaryota</taxon>
        <taxon>Fungi</taxon>
        <taxon>Dikarya</taxon>
        <taxon>Ascomycota</taxon>
        <taxon>Pezizomycotina</taxon>
        <taxon>Dothideomycetes</taxon>
        <taxon>Pleosporomycetidae</taxon>
        <taxon>Pleosporales</taxon>
        <taxon>Pleosporineae</taxon>
        <taxon>Cucurbitariaceae</taxon>
        <taxon>Neocucurbitaria</taxon>
    </lineage>
</organism>
<dbReference type="SMART" id="SM00382">
    <property type="entry name" value="AAA"/>
    <property type="match status" value="1"/>
</dbReference>
<comment type="subcellular location">
    <subcellularLocation>
        <location evidence="1">Membrane</location>
        <topology evidence="1">Multi-pass membrane protein</topology>
    </subcellularLocation>
</comment>
<dbReference type="PROSITE" id="PS00211">
    <property type="entry name" value="ABC_TRANSPORTER_1"/>
    <property type="match status" value="1"/>
</dbReference>
<dbReference type="PROSITE" id="PS50893">
    <property type="entry name" value="ABC_TRANSPORTER_2"/>
    <property type="match status" value="1"/>
</dbReference>
<name>A0A9W8Y784_9PLEO</name>
<evidence type="ECO:0000256" key="2">
    <source>
        <dbReference type="ARBA" id="ARBA00022692"/>
    </source>
</evidence>
<dbReference type="AlphaFoldDB" id="A0A9W8Y784"/>
<keyword evidence="5 7" id="KW-1133">Transmembrane helix</keyword>
<proteinExistence type="predicted"/>
<dbReference type="EMBL" id="JAPEUY010000009">
    <property type="protein sequence ID" value="KAJ4369649.1"/>
    <property type="molecule type" value="Genomic_DNA"/>
</dbReference>
<feature type="transmembrane region" description="Helical" evidence="7">
    <location>
        <begin position="316"/>
        <end position="340"/>
    </location>
</feature>
<dbReference type="GO" id="GO:0140359">
    <property type="term" value="F:ABC-type transporter activity"/>
    <property type="evidence" value="ECO:0007669"/>
    <property type="project" value="InterPro"/>
</dbReference>
<dbReference type="InterPro" id="IPR026082">
    <property type="entry name" value="ABCA"/>
</dbReference>
<evidence type="ECO:0000256" key="5">
    <source>
        <dbReference type="ARBA" id="ARBA00022989"/>
    </source>
</evidence>
<keyword evidence="10" id="KW-1185">Reference proteome</keyword>
<dbReference type="GO" id="GO:0005524">
    <property type="term" value="F:ATP binding"/>
    <property type="evidence" value="ECO:0007669"/>
    <property type="project" value="UniProtKB-KW"/>
</dbReference>
<protein>
    <recommendedName>
        <fullName evidence="8">ABC transporter domain-containing protein</fullName>
    </recommendedName>
</protein>
<dbReference type="InterPro" id="IPR017871">
    <property type="entry name" value="ABC_transporter-like_CS"/>
</dbReference>
<evidence type="ECO:0000256" key="4">
    <source>
        <dbReference type="ARBA" id="ARBA00022840"/>
    </source>
</evidence>
<keyword evidence="2 7" id="KW-0812">Transmembrane</keyword>
<feature type="transmembrane region" description="Helical" evidence="7">
    <location>
        <begin position="1038"/>
        <end position="1057"/>
    </location>
</feature>
<feature type="transmembrane region" description="Helical" evidence="7">
    <location>
        <begin position="227"/>
        <end position="248"/>
    </location>
</feature>
<dbReference type="Pfam" id="PF12698">
    <property type="entry name" value="ABC2_membrane_3"/>
    <property type="match status" value="1"/>
</dbReference>
<evidence type="ECO:0000256" key="7">
    <source>
        <dbReference type="SAM" id="Phobius"/>
    </source>
</evidence>
<feature type="transmembrane region" description="Helical" evidence="7">
    <location>
        <begin position="352"/>
        <end position="379"/>
    </location>
</feature>
<dbReference type="InterPro" id="IPR027417">
    <property type="entry name" value="P-loop_NTPase"/>
</dbReference>
<feature type="transmembrane region" description="Helical" evidence="7">
    <location>
        <begin position="422"/>
        <end position="446"/>
    </location>
</feature>
<comment type="caution">
    <text evidence="9">The sequence shown here is derived from an EMBL/GenBank/DDBJ whole genome shotgun (WGS) entry which is preliminary data.</text>
</comment>
<feature type="transmembrane region" description="Helical" evidence="7">
    <location>
        <begin position="284"/>
        <end position="310"/>
    </location>
</feature>
<dbReference type="GO" id="GO:0016020">
    <property type="term" value="C:membrane"/>
    <property type="evidence" value="ECO:0007669"/>
    <property type="project" value="UniProtKB-SubCell"/>
</dbReference>
<keyword evidence="6 7" id="KW-0472">Membrane</keyword>
<dbReference type="CDD" id="cd03263">
    <property type="entry name" value="ABC_subfamily_A"/>
    <property type="match status" value="1"/>
</dbReference>
<feature type="transmembrane region" description="Helical" evidence="7">
    <location>
        <begin position="821"/>
        <end position="842"/>
    </location>
</feature>
<dbReference type="Pfam" id="PF00005">
    <property type="entry name" value="ABC_tran"/>
    <property type="match status" value="1"/>
</dbReference>
<dbReference type="InterPro" id="IPR013525">
    <property type="entry name" value="ABC2_TM"/>
</dbReference>
<dbReference type="Gene3D" id="3.40.50.300">
    <property type="entry name" value="P-loop containing nucleotide triphosphate hydrolases"/>
    <property type="match status" value="1"/>
</dbReference>
<reference evidence="9" key="1">
    <citation type="submission" date="2022-10" db="EMBL/GenBank/DDBJ databases">
        <title>Tapping the CABI collections for fungal endophytes: first genome assemblies for Collariella, Neodidymelliopsis, Ascochyta clinopodiicola, Didymella pomorum, Didymosphaeria variabile, Neocosmospora piperis and Neocucurbitaria cava.</title>
        <authorList>
            <person name="Hill R."/>
        </authorList>
    </citation>
    <scope>NUCLEOTIDE SEQUENCE</scope>
    <source>
        <strain evidence="9">IMI 356814</strain>
    </source>
</reference>
<sequence>MNLFLRQTWALIRKNLLLICIRRPIYTFIRALVIPLVIVLVVGYSKNFFASPQHWGVSSPHDVRSLKEGLGATPGHDIVGFVDNGMKDGEVAAVIESLSKEIRDAGKTPRTYNSSWSLAEECRTDTKGVSPCYGAVVFLSSPSEGSNESSVGYWNYTLRGTGSGNIDVSNDMNGPEKHLLPLQRALDMEILRQSRLNGTSQSLPDVDIILYTDQDQTALDDSRTSNYLMLAIYAFGPIFVFALVDLVYHMTSFVARERELGMSGLIDTMISGGSSVRGRIVRQIATYISFTVVYFLSWLAVGIVIAKVVLPVHSRALPVGFLILAGLSLTSFSLFGASFFKKAQLSGSIMTVIIVVGAILPVVIFEQTKVICAVLSIIFPSSNLSYFLTGLATFEAANKPVDMMNFTFESDSDNRNFRLPLYSHWVIVVVHILVFPALAFAVEHVLFSTASPHRRFAPPENSGDPTVVLSGFSKTYRPSILTRIFKRGKDVRAVQGLDLQAYRGQILCLLGPNGCGKSTTLNCISGDQKVSCGNIIIDPTGGLGYAPQKNVIWPELTVEEHIRIFSDLKCLSAVNEEVVHDLAKGVDLLKKLRAQAKTLSGGQKRKLQMAMMFAGGSAVCCVDEVSTGLDPISRRRIWEILLAERQRRTIIMTTHFLDEADYLADDIAIMYKGTLRAAGTAASLKHQYGDGYTIKLPYETDVNIQLPGSVQTEHSRHQTVYRVTSAAIAAGLTERLEEHQLRDYQISGPTMEELFLKVTGDKIHTSETVASKEETTNAKDESVTVDITDTEYELDAGRPISVFKQWSILFGKRLRILKRRYVPYFVAVAFAIVGAAIAPLLIKSFKEPIACPTLESLVDNSELRSDFGTSYYGSSPYGDSDTSSIYQKVYVLGPASKLNDSTISDRVEIMANVYSKNHTKSYSADYPRGYSNGSQIVEQMLLVNTYDEFSHAVQNNWKAQAERYALEDSFSPYSTLKGGIWLGDKESTPTIMANVRQIDYFAEITNFANLMFSGMPISTAFDNFASTTIPSLIDFTPLMFIVYYGLIMCWYVTFLILSNTEQVTQLFDGAYMILNGARADRFV</sequence>
<evidence type="ECO:0000256" key="3">
    <source>
        <dbReference type="ARBA" id="ARBA00022741"/>
    </source>
</evidence>
<dbReference type="InterPro" id="IPR003439">
    <property type="entry name" value="ABC_transporter-like_ATP-bd"/>
</dbReference>
<feature type="transmembrane region" description="Helical" evidence="7">
    <location>
        <begin position="25"/>
        <end position="44"/>
    </location>
</feature>
<dbReference type="GO" id="GO:0016887">
    <property type="term" value="F:ATP hydrolysis activity"/>
    <property type="evidence" value="ECO:0007669"/>
    <property type="project" value="InterPro"/>
</dbReference>